<comment type="caution">
    <text evidence="7">The sequence shown here is derived from an EMBL/GenBank/DDBJ whole genome shotgun (WGS) entry which is preliminary data.</text>
</comment>
<gene>
    <name evidence="7" type="ORF">HLPCO_000211</name>
</gene>
<dbReference type="AlphaFoldDB" id="U2FLC9"/>
<evidence type="ECO:0000256" key="5">
    <source>
        <dbReference type="ARBA" id="ARBA00023136"/>
    </source>
</evidence>
<feature type="transmembrane region" description="Helical" evidence="6">
    <location>
        <begin position="105"/>
        <end position="127"/>
    </location>
</feature>
<feature type="transmembrane region" description="Helical" evidence="6">
    <location>
        <begin position="288"/>
        <end position="311"/>
    </location>
</feature>
<reference evidence="7 8" key="2">
    <citation type="journal article" date="2013" name="PLoS ONE">
        <title>INDIGO - INtegrated Data Warehouse of MIcrobial GenOmes with Examples from the Red Sea Extremophiles.</title>
        <authorList>
            <person name="Alam I."/>
            <person name="Antunes A."/>
            <person name="Kamau A.A."/>
            <person name="Ba Alawi W."/>
            <person name="Kalkatawi M."/>
            <person name="Stingl U."/>
            <person name="Bajic V.B."/>
        </authorList>
    </citation>
    <scope>NUCLEOTIDE SEQUENCE [LARGE SCALE GENOMIC DNA]</scope>
    <source>
        <strain evidence="7 8">SSD-17B</strain>
    </source>
</reference>
<protein>
    <submittedName>
        <fullName evidence="7">Uncharacterized protein</fullName>
    </submittedName>
</protein>
<dbReference type="Pfam" id="PF03706">
    <property type="entry name" value="LPG_synthase_TM"/>
    <property type="match status" value="1"/>
</dbReference>
<feature type="transmembrane region" description="Helical" evidence="6">
    <location>
        <begin position="24"/>
        <end position="45"/>
    </location>
</feature>
<evidence type="ECO:0000256" key="6">
    <source>
        <dbReference type="SAM" id="Phobius"/>
    </source>
</evidence>
<sequence length="362" mass="41694">MGNRRVQEEIMTNDTTQTFTKKKLITYFILTLIFIATSSLSIIFIGAEFGATSFRFFDLLEMKTFIWLAILLVLYFLFDTLRFMYVLKTLDIHLTFIYMVKLAFINIFVSNITPFATGGGLAQIYFLNKKGTPLGNATAAALIRTLLPIIFFFLTTPFILLLDQNLIDLFPSENRVRNTIILISVYTVLTYISYKVIKNPKPLKVIIYRTLYFLNNKNILSKKRVKKIIRFSFVEIDGFVGNIKLFFRGNKKYQILTILYTLLFLLSLFVFPAVLIHGMDYEFPTFSIIKIQTVITCITYFAITPGATGIAEGGFSLLFKKHVDSNDIAPLTFAWRFFTIYIGMIIGLLLFYIEMFSAKSKK</sequence>
<keyword evidence="8" id="KW-1185">Reference proteome</keyword>
<evidence type="ECO:0000313" key="7">
    <source>
        <dbReference type="EMBL" id="ERJ13545.1"/>
    </source>
</evidence>
<feature type="transmembrane region" description="Helical" evidence="6">
    <location>
        <begin position="139"/>
        <end position="160"/>
    </location>
</feature>
<dbReference type="PANTHER" id="PTHR37693:SF1">
    <property type="entry name" value="INTEGRAL MEMBRANE PROTEIN"/>
    <property type="match status" value="1"/>
</dbReference>
<keyword evidence="2" id="KW-1003">Cell membrane</keyword>
<dbReference type="Proteomes" id="UP000005707">
    <property type="component" value="Unassembled WGS sequence"/>
</dbReference>
<feature type="transmembrane region" description="Helical" evidence="6">
    <location>
        <begin position="180"/>
        <end position="197"/>
    </location>
</feature>
<dbReference type="GO" id="GO:0005886">
    <property type="term" value="C:plasma membrane"/>
    <property type="evidence" value="ECO:0007669"/>
    <property type="project" value="UniProtKB-SubCell"/>
</dbReference>
<comment type="subcellular location">
    <subcellularLocation>
        <location evidence="1">Cell membrane</location>
        <topology evidence="1">Multi-pass membrane protein</topology>
    </subcellularLocation>
</comment>
<accession>U2FLC9</accession>
<dbReference type="PANTHER" id="PTHR37693">
    <property type="entry name" value="PHOSPHATIDYLGLYCEROL LYSYLTRANSFERASE"/>
    <property type="match status" value="1"/>
</dbReference>
<evidence type="ECO:0000256" key="4">
    <source>
        <dbReference type="ARBA" id="ARBA00022989"/>
    </source>
</evidence>
<dbReference type="RefSeq" id="WP_008826350.1">
    <property type="nucleotide sequence ID" value="NZ_AFNU02000001.1"/>
</dbReference>
<dbReference type="InterPro" id="IPR022791">
    <property type="entry name" value="L-PG_synthase/AglD"/>
</dbReference>
<evidence type="ECO:0000313" key="8">
    <source>
        <dbReference type="Proteomes" id="UP000005707"/>
    </source>
</evidence>
<feature type="transmembrane region" description="Helical" evidence="6">
    <location>
        <begin position="331"/>
        <end position="353"/>
    </location>
</feature>
<evidence type="ECO:0000256" key="1">
    <source>
        <dbReference type="ARBA" id="ARBA00004651"/>
    </source>
</evidence>
<keyword evidence="5 6" id="KW-0472">Membrane</keyword>
<feature type="transmembrane region" description="Helical" evidence="6">
    <location>
        <begin position="65"/>
        <end position="85"/>
    </location>
</feature>
<feature type="transmembrane region" description="Helical" evidence="6">
    <location>
        <begin position="253"/>
        <end position="276"/>
    </location>
</feature>
<dbReference type="STRING" id="1033810.HLPCO_000211"/>
<reference evidence="7 8" key="1">
    <citation type="journal article" date="2011" name="J. Bacteriol.">
        <title>Genome sequence of Haloplasma contractile, an unusual contractile bacterium from a deep-sea anoxic brine lake.</title>
        <authorList>
            <person name="Antunes A."/>
            <person name="Alam I."/>
            <person name="El Dorry H."/>
            <person name="Siam R."/>
            <person name="Robertson A."/>
            <person name="Bajic V.B."/>
            <person name="Stingl U."/>
        </authorList>
    </citation>
    <scope>NUCLEOTIDE SEQUENCE [LARGE SCALE GENOMIC DNA]</scope>
    <source>
        <strain evidence="7 8">SSD-17B</strain>
    </source>
</reference>
<dbReference type="InParanoid" id="U2FLC9"/>
<keyword evidence="3 6" id="KW-0812">Transmembrane</keyword>
<dbReference type="EMBL" id="AFNU02000001">
    <property type="protein sequence ID" value="ERJ13545.1"/>
    <property type="molecule type" value="Genomic_DNA"/>
</dbReference>
<evidence type="ECO:0000256" key="2">
    <source>
        <dbReference type="ARBA" id="ARBA00022475"/>
    </source>
</evidence>
<keyword evidence="4 6" id="KW-1133">Transmembrane helix</keyword>
<name>U2FLC9_9MOLU</name>
<proteinExistence type="predicted"/>
<dbReference type="eggNOG" id="COG0392">
    <property type="taxonomic scope" value="Bacteria"/>
</dbReference>
<evidence type="ECO:0000256" key="3">
    <source>
        <dbReference type="ARBA" id="ARBA00022692"/>
    </source>
</evidence>
<dbReference type="NCBIfam" id="TIGR00374">
    <property type="entry name" value="flippase-like domain"/>
    <property type="match status" value="1"/>
</dbReference>
<dbReference type="OrthoDB" id="9810654at2"/>
<organism evidence="7 8">
    <name type="scientific">Haloplasma contractile SSD-17B</name>
    <dbReference type="NCBI Taxonomy" id="1033810"/>
    <lineage>
        <taxon>Bacteria</taxon>
        <taxon>Bacillati</taxon>
        <taxon>Mycoplasmatota</taxon>
        <taxon>Mollicutes</taxon>
        <taxon>Haloplasmatales</taxon>
        <taxon>Haloplasmataceae</taxon>
        <taxon>Haloplasma</taxon>
    </lineage>
</organism>